<reference evidence="1 2" key="1">
    <citation type="submission" date="2021-06" db="EMBL/GenBank/DDBJ databases">
        <title>Caerostris extrusa draft genome.</title>
        <authorList>
            <person name="Kono N."/>
            <person name="Arakawa K."/>
        </authorList>
    </citation>
    <scope>NUCLEOTIDE SEQUENCE [LARGE SCALE GENOMIC DNA]</scope>
</reference>
<accession>A0AAV4PPT5</accession>
<keyword evidence="2" id="KW-1185">Reference proteome</keyword>
<dbReference type="AlphaFoldDB" id="A0AAV4PPT5"/>
<sequence length="80" mass="9126">MTETMVDTFSDETCRPQDICIELLLASPDNLQDMINHFDESHLDFSMQISYCWCGKISITSNHGHQKNLDSINFVSTSPK</sequence>
<comment type="caution">
    <text evidence="1">The sequence shown here is derived from an EMBL/GenBank/DDBJ whole genome shotgun (WGS) entry which is preliminary data.</text>
</comment>
<dbReference type="EMBL" id="BPLR01005073">
    <property type="protein sequence ID" value="GIX99632.1"/>
    <property type="molecule type" value="Genomic_DNA"/>
</dbReference>
<proteinExistence type="predicted"/>
<protein>
    <submittedName>
        <fullName evidence="1">Uncharacterized protein</fullName>
    </submittedName>
</protein>
<evidence type="ECO:0000313" key="2">
    <source>
        <dbReference type="Proteomes" id="UP001054945"/>
    </source>
</evidence>
<gene>
    <name evidence="1" type="ORF">CEXT_240961</name>
</gene>
<dbReference type="Proteomes" id="UP001054945">
    <property type="component" value="Unassembled WGS sequence"/>
</dbReference>
<name>A0AAV4PPT5_CAEEX</name>
<organism evidence="1 2">
    <name type="scientific">Caerostris extrusa</name>
    <name type="common">Bark spider</name>
    <name type="synonym">Caerostris bankana</name>
    <dbReference type="NCBI Taxonomy" id="172846"/>
    <lineage>
        <taxon>Eukaryota</taxon>
        <taxon>Metazoa</taxon>
        <taxon>Ecdysozoa</taxon>
        <taxon>Arthropoda</taxon>
        <taxon>Chelicerata</taxon>
        <taxon>Arachnida</taxon>
        <taxon>Araneae</taxon>
        <taxon>Araneomorphae</taxon>
        <taxon>Entelegynae</taxon>
        <taxon>Araneoidea</taxon>
        <taxon>Araneidae</taxon>
        <taxon>Caerostris</taxon>
    </lineage>
</organism>
<evidence type="ECO:0000313" key="1">
    <source>
        <dbReference type="EMBL" id="GIX99632.1"/>
    </source>
</evidence>